<dbReference type="Proteomes" id="UP000293846">
    <property type="component" value="Unassembled WGS sequence"/>
</dbReference>
<dbReference type="STRING" id="1742358.GCA_001439605_00127"/>
<comment type="caution">
    <text evidence="2">The sequence shown here is derived from an EMBL/GenBank/DDBJ whole genome shotgun (WGS) entry which is preliminary data.</text>
</comment>
<reference evidence="2 3" key="1">
    <citation type="submission" date="2019-03" db="EMBL/GenBank/DDBJ databases">
        <authorList>
            <person name="Jensen L."/>
            <person name="Storgaard J."/>
            <person name="Sulaj E."/>
            <person name="Schramm A."/>
            <person name="Marshall I.P.G."/>
        </authorList>
    </citation>
    <scope>NUCLEOTIDE SEQUENCE [LARGE SCALE GENOMIC DNA]</scope>
    <source>
        <strain evidence="2 3">2017H2G3</strain>
    </source>
</reference>
<sequence>MNMYDLNQVDKFISKNKTNETGTKKREDEYLEQGSQKYGHVTDLDMQEQTGIRYGNVTSRVQEKKMRENL</sequence>
<name>A0A4R1B233_9BACI</name>
<evidence type="ECO:0008006" key="4">
    <source>
        <dbReference type="Google" id="ProtNLM"/>
    </source>
</evidence>
<dbReference type="OrthoDB" id="2942799at2"/>
<evidence type="ECO:0000313" key="2">
    <source>
        <dbReference type="EMBL" id="TCJ03907.1"/>
    </source>
</evidence>
<organism evidence="2 3">
    <name type="scientific">Cytobacillus praedii</name>
    <dbReference type="NCBI Taxonomy" id="1742358"/>
    <lineage>
        <taxon>Bacteria</taxon>
        <taxon>Bacillati</taxon>
        <taxon>Bacillota</taxon>
        <taxon>Bacilli</taxon>
        <taxon>Bacillales</taxon>
        <taxon>Bacillaceae</taxon>
        <taxon>Cytobacillus</taxon>
    </lineage>
</organism>
<dbReference type="EMBL" id="SJTH01000012">
    <property type="protein sequence ID" value="TCJ03907.1"/>
    <property type="molecule type" value="Genomic_DNA"/>
</dbReference>
<dbReference type="RefSeq" id="WP_057762563.1">
    <property type="nucleotide sequence ID" value="NZ_CP183326.1"/>
</dbReference>
<evidence type="ECO:0000313" key="3">
    <source>
        <dbReference type="Proteomes" id="UP000293846"/>
    </source>
</evidence>
<evidence type="ECO:0000256" key="1">
    <source>
        <dbReference type="SAM" id="MobiDB-lite"/>
    </source>
</evidence>
<dbReference type="AlphaFoldDB" id="A0A4R1B233"/>
<proteinExistence type="predicted"/>
<feature type="region of interest" description="Disordered" evidence="1">
    <location>
        <begin position="1"/>
        <end position="31"/>
    </location>
</feature>
<gene>
    <name evidence="2" type="ORF">E0Y62_12075</name>
</gene>
<protein>
    <recommendedName>
        <fullName evidence="4">DUF4025 domain-containing protein</fullName>
    </recommendedName>
</protein>
<keyword evidence="3" id="KW-1185">Reference proteome</keyword>
<accession>A0A4R1B233</accession>